<dbReference type="STRING" id="298654.FraEuI1c_6803"/>
<dbReference type="EMBL" id="CP002299">
    <property type="protein sequence ID" value="ADP84772.1"/>
    <property type="molecule type" value="Genomic_DNA"/>
</dbReference>
<gene>
    <name evidence="1" type="ordered locus">FraEuI1c_6803</name>
</gene>
<dbReference type="InterPro" id="IPR034660">
    <property type="entry name" value="DinB/YfiT-like"/>
</dbReference>
<protein>
    <recommendedName>
        <fullName evidence="3">DinB family protein</fullName>
    </recommendedName>
</protein>
<dbReference type="Gene3D" id="1.20.120.450">
    <property type="entry name" value="dinb family like domain"/>
    <property type="match status" value="1"/>
</dbReference>
<dbReference type="RefSeq" id="WP_013427883.1">
    <property type="nucleotide sequence ID" value="NC_014666.1"/>
</dbReference>
<dbReference type="Pfam" id="PF04978">
    <property type="entry name" value="MST"/>
    <property type="match status" value="1"/>
</dbReference>
<dbReference type="OrthoDB" id="4548523at2"/>
<organism evidence="1 2">
    <name type="scientific">Pseudofrankia inefficax (strain DSM 45817 / CECT 9037 / DDB 130130 / EuI1c)</name>
    <name type="common">Frankia inefficax</name>
    <dbReference type="NCBI Taxonomy" id="298654"/>
    <lineage>
        <taxon>Bacteria</taxon>
        <taxon>Bacillati</taxon>
        <taxon>Actinomycetota</taxon>
        <taxon>Actinomycetes</taxon>
        <taxon>Frankiales</taxon>
        <taxon>Frankiaceae</taxon>
        <taxon>Pseudofrankia</taxon>
    </lineage>
</organism>
<reference evidence="1 2" key="1">
    <citation type="submission" date="2010-10" db="EMBL/GenBank/DDBJ databases">
        <title>Complete sequence of Frankia sp. EuI1c.</title>
        <authorList>
            <consortium name="US DOE Joint Genome Institute"/>
            <person name="Lucas S."/>
            <person name="Copeland A."/>
            <person name="Lapidus A."/>
            <person name="Cheng J.-F."/>
            <person name="Bruce D."/>
            <person name="Goodwin L."/>
            <person name="Pitluck S."/>
            <person name="Chertkov O."/>
            <person name="Detter J.C."/>
            <person name="Han C."/>
            <person name="Tapia R."/>
            <person name="Land M."/>
            <person name="Hauser L."/>
            <person name="Jeffries C."/>
            <person name="Kyrpides N."/>
            <person name="Ivanova N."/>
            <person name="Mikhailova N."/>
            <person name="Beauchemin N."/>
            <person name="Sen A."/>
            <person name="Sur S.A."/>
            <person name="Gtari M."/>
            <person name="Wall L."/>
            <person name="Tisa L."/>
            <person name="Woyke T."/>
        </authorList>
    </citation>
    <scope>NUCLEOTIDE SEQUENCE [LARGE SCALE GENOMIC DNA]</scope>
    <source>
        <strain evidence="2">DSM 45817 / CECT 9037 / EuI1c</strain>
    </source>
</reference>
<evidence type="ECO:0008006" key="3">
    <source>
        <dbReference type="Google" id="ProtNLM"/>
    </source>
</evidence>
<sequence length="190" mass="20756">MSDTGAVRTVETAEAGDAAAVERSDVAVLGGEHGDLLATLSQTRFFLRFTTRELSDEQAAGRPTVSALCLGGLIKHVARVEEQWLEFVRSGPEALSQDPEQRDADFRLGPDETLDDALARYDQVAQRTDDFLRGRPDLDADQPLPVAPWFPPGERWSARKVMLHVIAETAHHAGHADVIRESIDGAKTMG</sequence>
<name>E3JDK6_PSEI1</name>
<dbReference type="AlphaFoldDB" id="E3JDK6"/>
<evidence type="ECO:0000313" key="2">
    <source>
        <dbReference type="Proteomes" id="UP000002484"/>
    </source>
</evidence>
<proteinExistence type="predicted"/>
<accession>E3JDK6</accession>
<dbReference type="KEGG" id="fri:FraEuI1c_6803"/>
<dbReference type="InParanoid" id="E3JDK6"/>
<evidence type="ECO:0000313" key="1">
    <source>
        <dbReference type="EMBL" id="ADP84772.1"/>
    </source>
</evidence>
<dbReference type="HOGENOM" id="CLU_097062_1_0_11"/>
<dbReference type="InterPro" id="IPR007061">
    <property type="entry name" value="MST-like"/>
</dbReference>
<keyword evidence="2" id="KW-1185">Reference proteome</keyword>
<dbReference type="SUPFAM" id="SSF109854">
    <property type="entry name" value="DinB/YfiT-like putative metalloenzymes"/>
    <property type="match status" value="1"/>
</dbReference>
<dbReference type="eggNOG" id="COG2318">
    <property type="taxonomic scope" value="Bacteria"/>
</dbReference>
<dbReference type="Proteomes" id="UP000002484">
    <property type="component" value="Chromosome"/>
</dbReference>